<evidence type="ECO:0000256" key="2">
    <source>
        <dbReference type="ARBA" id="ARBA00007520"/>
    </source>
</evidence>
<evidence type="ECO:0000256" key="1">
    <source>
        <dbReference type="ARBA" id="ARBA00004141"/>
    </source>
</evidence>
<sequence>MTIEGKTAQPAASGDAADRENRKLEEPLQHTPALEGETTSDESKATLHGFRLYAVATGLYFGALMMSLDISIIGTAIPSITTDFGDTSQIAWYPAAYTFAICAFTPVAGKMAAAFPLNWVYLSFSMVFLIGSVVCAAAPTPSALITGRAISGLGAGGVASNGLTILVTIAPVRLKQVFVGVGAACFTIGLVLSPVLGGVFTERLTWRWCFWINIPFIAVSIVVVYLFCKSPPSPTKAENPVARVKSLDLGGCALFVGAIFMLLFALQRGGEDIWNTSVVIGLFVGSGITAIIFTGWEYHMGDGAMIPGSLAGRRTIICTAMFAFFHLGSITLASYYMPEWFQAVQGVGPLESGVRLLPSVLTNVVAAVVASMASRRLRYYNYWFFLAPVFLLVSCALYTQFTAFSTPSGHWIGFQVIQGFAGGFGMQFSTLATQLELKDAPKLIPVGIAFVMFVQYLGATVMQTIAGVIFNRVLKENLTARAGLSEADVQILLTAGIRGIRTVTRQIFPDKFELVLEAYNSAITAVFFVPVGAAVMALMVAFGIKWNVIEGMETEGNPASGEEIKDSKA</sequence>
<feature type="transmembrane region" description="Helical" evidence="7">
    <location>
        <begin position="119"/>
        <end position="139"/>
    </location>
</feature>
<dbReference type="InterPro" id="IPR036259">
    <property type="entry name" value="MFS_trans_sf"/>
</dbReference>
<dbReference type="Proteomes" id="UP001321760">
    <property type="component" value="Unassembled WGS sequence"/>
</dbReference>
<evidence type="ECO:0000256" key="5">
    <source>
        <dbReference type="ARBA" id="ARBA00023136"/>
    </source>
</evidence>
<feature type="transmembrane region" description="Helical" evidence="7">
    <location>
        <begin position="411"/>
        <end position="431"/>
    </location>
</feature>
<name>A0AAV9GF80_9PEZI</name>
<dbReference type="Gene3D" id="1.20.1250.20">
    <property type="entry name" value="MFS general substrate transporter like domains"/>
    <property type="match status" value="1"/>
</dbReference>
<dbReference type="InterPro" id="IPR011701">
    <property type="entry name" value="MFS"/>
</dbReference>
<keyword evidence="4 7" id="KW-1133">Transmembrane helix</keyword>
<dbReference type="SUPFAM" id="SSF103473">
    <property type="entry name" value="MFS general substrate transporter"/>
    <property type="match status" value="1"/>
</dbReference>
<evidence type="ECO:0000313" key="9">
    <source>
        <dbReference type="EMBL" id="KAK4445882.1"/>
    </source>
</evidence>
<dbReference type="InterPro" id="IPR020846">
    <property type="entry name" value="MFS_dom"/>
</dbReference>
<evidence type="ECO:0000256" key="6">
    <source>
        <dbReference type="SAM" id="MobiDB-lite"/>
    </source>
</evidence>
<evidence type="ECO:0000256" key="3">
    <source>
        <dbReference type="ARBA" id="ARBA00022692"/>
    </source>
</evidence>
<feature type="transmembrane region" description="Helical" evidence="7">
    <location>
        <begin position="90"/>
        <end position="107"/>
    </location>
</feature>
<comment type="caution">
    <text evidence="9">The sequence shown here is derived from an EMBL/GenBank/DDBJ whole genome shotgun (WGS) entry which is preliminary data.</text>
</comment>
<evidence type="ECO:0000256" key="4">
    <source>
        <dbReference type="ARBA" id="ARBA00022989"/>
    </source>
</evidence>
<dbReference type="AlphaFoldDB" id="A0AAV9GF80"/>
<dbReference type="EMBL" id="MU865961">
    <property type="protein sequence ID" value="KAK4445882.1"/>
    <property type="molecule type" value="Genomic_DNA"/>
</dbReference>
<feature type="transmembrane region" description="Helical" evidence="7">
    <location>
        <begin position="249"/>
        <end position="267"/>
    </location>
</feature>
<organism evidence="9 10">
    <name type="scientific">Podospora aff. communis PSN243</name>
    <dbReference type="NCBI Taxonomy" id="3040156"/>
    <lineage>
        <taxon>Eukaryota</taxon>
        <taxon>Fungi</taxon>
        <taxon>Dikarya</taxon>
        <taxon>Ascomycota</taxon>
        <taxon>Pezizomycotina</taxon>
        <taxon>Sordariomycetes</taxon>
        <taxon>Sordariomycetidae</taxon>
        <taxon>Sordariales</taxon>
        <taxon>Podosporaceae</taxon>
        <taxon>Podospora</taxon>
    </lineage>
</organism>
<feature type="transmembrane region" description="Helical" evidence="7">
    <location>
        <begin position="177"/>
        <end position="196"/>
    </location>
</feature>
<feature type="transmembrane region" description="Helical" evidence="7">
    <location>
        <begin position="522"/>
        <end position="544"/>
    </location>
</feature>
<feature type="transmembrane region" description="Helical" evidence="7">
    <location>
        <begin position="356"/>
        <end position="373"/>
    </location>
</feature>
<reference evidence="9" key="2">
    <citation type="submission" date="2023-05" db="EMBL/GenBank/DDBJ databases">
        <authorList>
            <consortium name="Lawrence Berkeley National Laboratory"/>
            <person name="Steindorff A."/>
            <person name="Hensen N."/>
            <person name="Bonometti L."/>
            <person name="Westerberg I."/>
            <person name="Brannstrom I.O."/>
            <person name="Guillou S."/>
            <person name="Cros-Aarteil S."/>
            <person name="Calhoun S."/>
            <person name="Haridas S."/>
            <person name="Kuo A."/>
            <person name="Mondo S."/>
            <person name="Pangilinan J."/>
            <person name="Riley R."/>
            <person name="Labutti K."/>
            <person name="Andreopoulos B."/>
            <person name="Lipzen A."/>
            <person name="Chen C."/>
            <person name="Yanf M."/>
            <person name="Daum C."/>
            <person name="Ng V."/>
            <person name="Clum A."/>
            <person name="Ohm R."/>
            <person name="Martin F."/>
            <person name="Silar P."/>
            <person name="Natvig D."/>
            <person name="Lalanne C."/>
            <person name="Gautier V."/>
            <person name="Ament-Velasquez S.L."/>
            <person name="Kruys A."/>
            <person name="Hutchinson M.I."/>
            <person name="Powell A.J."/>
            <person name="Barry K."/>
            <person name="Miller A.N."/>
            <person name="Grigoriev I.V."/>
            <person name="Debuchy R."/>
            <person name="Gladieux P."/>
            <person name="Thoren M.H."/>
            <person name="Johannesson H."/>
        </authorList>
    </citation>
    <scope>NUCLEOTIDE SEQUENCE</scope>
    <source>
        <strain evidence="9">PSN243</strain>
    </source>
</reference>
<feature type="transmembrane region" description="Helical" evidence="7">
    <location>
        <begin position="208"/>
        <end position="228"/>
    </location>
</feature>
<dbReference type="Pfam" id="PF07690">
    <property type="entry name" value="MFS_1"/>
    <property type="match status" value="1"/>
</dbReference>
<dbReference type="GO" id="GO:0005886">
    <property type="term" value="C:plasma membrane"/>
    <property type="evidence" value="ECO:0007669"/>
    <property type="project" value="TreeGrafter"/>
</dbReference>
<feature type="region of interest" description="Disordered" evidence="6">
    <location>
        <begin position="1"/>
        <end position="42"/>
    </location>
</feature>
<keyword evidence="5 7" id="KW-0472">Membrane</keyword>
<feature type="transmembrane region" description="Helical" evidence="7">
    <location>
        <begin position="52"/>
        <end position="78"/>
    </location>
</feature>
<dbReference type="GO" id="GO:0022857">
    <property type="term" value="F:transmembrane transporter activity"/>
    <property type="evidence" value="ECO:0007669"/>
    <property type="project" value="InterPro"/>
</dbReference>
<evidence type="ECO:0000256" key="7">
    <source>
        <dbReference type="SAM" id="Phobius"/>
    </source>
</evidence>
<evidence type="ECO:0000313" key="10">
    <source>
        <dbReference type="Proteomes" id="UP001321760"/>
    </source>
</evidence>
<gene>
    <name evidence="9" type="ORF">QBC34DRAFT_383796</name>
</gene>
<feature type="compositionally biased region" description="Basic and acidic residues" evidence="6">
    <location>
        <begin position="16"/>
        <end position="28"/>
    </location>
</feature>
<protein>
    <submittedName>
        <fullName evidence="9">Major facilitator superfamily domain-containing protein</fullName>
    </submittedName>
</protein>
<feature type="transmembrane region" description="Helical" evidence="7">
    <location>
        <begin position="443"/>
        <end position="470"/>
    </location>
</feature>
<accession>A0AAV9GF80</accession>
<dbReference type="PANTHER" id="PTHR23501:SF193">
    <property type="entry name" value="MULTIDRUG TRANSPORTER, PUTATIVE (AFU_ORTHOLOGUE AFUA_8G00940)-RELATED"/>
    <property type="match status" value="1"/>
</dbReference>
<keyword evidence="10" id="KW-1185">Reference proteome</keyword>
<reference evidence="9" key="1">
    <citation type="journal article" date="2023" name="Mol. Phylogenet. Evol.">
        <title>Genome-scale phylogeny and comparative genomics of the fungal order Sordariales.</title>
        <authorList>
            <person name="Hensen N."/>
            <person name="Bonometti L."/>
            <person name="Westerberg I."/>
            <person name="Brannstrom I.O."/>
            <person name="Guillou S."/>
            <person name="Cros-Aarteil S."/>
            <person name="Calhoun S."/>
            <person name="Haridas S."/>
            <person name="Kuo A."/>
            <person name="Mondo S."/>
            <person name="Pangilinan J."/>
            <person name="Riley R."/>
            <person name="LaButti K."/>
            <person name="Andreopoulos B."/>
            <person name="Lipzen A."/>
            <person name="Chen C."/>
            <person name="Yan M."/>
            <person name="Daum C."/>
            <person name="Ng V."/>
            <person name="Clum A."/>
            <person name="Steindorff A."/>
            <person name="Ohm R.A."/>
            <person name="Martin F."/>
            <person name="Silar P."/>
            <person name="Natvig D.O."/>
            <person name="Lalanne C."/>
            <person name="Gautier V."/>
            <person name="Ament-Velasquez S.L."/>
            <person name="Kruys A."/>
            <person name="Hutchinson M.I."/>
            <person name="Powell A.J."/>
            <person name="Barry K."/>
            <person name="Miller A.N."/>
            <person name="Grigoriev I.V."/>
            <person name="Debuchy R."/>
            <person name="Gladieux P."/>
            <person name="Hiltunen Thoren M."/>
            <person name="Johannesson H."/>
        </authorList>
    </citation>
    <scope>NUCLEOTIDE SEQUENCE</scope>
    <source>
        <strain evidence="9">PSN243</strain>
    </source>
</reference>
<evidence type="ECO:0000259" key="8">
    <source>
        <dbReference type="PROSITE" id="PS50850"/>
    </source>
</evidence>
<comment type="subcellular location">
    <subcellularLocation>
        <location evidence="1">Membrane</location>
        <topology evidence="1">Multi-pass membrane protein</topology>
    </subcellularLocation>
</comment>
<comment type="similarity">
    <text evidence="2">Belongs to the major facilitator superfamily. TCR/Tet family.</text>
</comment>
<keyword evidence="3 7" id="KW-0812">Transmembrane</keyword>
<dbReference type="PROSITE" id="PS50850">
    <property type="entry name" value="MFS"/>
    <property type="match status" value="1"/>
</dbReference>
<feature type="domain" description="Major facilitator superfamily (MFS) profile" evidence="8">
    <location>
        <begin position="55"/>
        <end position="549"/>
    </location>
</feature>
<feature type="transmembrane region" description="Helical" evidence="7">
    <location>
        <begin position="273"/>
        <end position="296"/>
    </location>
</feature>
<feature type="transmembrane region" description="Helical" evidence="7">
    <location>
        <begin position="380"/>
        <end position="399"/>
    </location>
</feature>
<feature type="transmembrane region" description="Helical" evidence="7">
    <location>
        <begin position="316"/>
        <end position="336"/>
    </location>
</feature>
<feature type="transmembrane region" description="Helical" evidence="7">
    <location>
        <begin position="145"/>
        <end position="170"/>
    </location>
</feature>
<dbReference type="PANTHER" id="PTHR23501">
    <property type="entry name" value="MAJOR FACILITATOR SUPERFAMILY"/>
    <property type="match status" value="1"/>
</dbReference>
<proteinExistence type="inferred from homology"/>